<gene>
    <name evidence="2" type="ORF">MGN01_36600</name>
</gene>
<evidence type="ECO:0000256" key="1">
    <source>
        <dbReference type="SAM" id="MobiDB-lite"/>
    </source>
</evidence>
<feature type="region of interest" description="Disordered" evidence="1">
    <location>
        <begin position="28"/>
        <end position="47"/>
    </location>
</feature>
<evidence type="ECO:0000313" key="3">
    <source>
        <dbReference type="Proteomes" id="UP000321750"/>
    </source>
</evidence>
<sequence>MPSPFDRALAVAERVVVRTFGEAMTLLPERKSGRTGGSAGADTTRPGIAFRGALSREPLTVQRSGDGGQNAGNLQVASGKWLLWLDAPLAARLERRAGDHVRRECPPQGEPAEFRISSAALPTDGGVIHYVEPV</sequence>
<dbReference type="EMBL" id="BJZV01000023">
    <property type="protein sequence ID" value="GEP11815.1"/>
    <property type="molecule type" value="Genomic_DNA"/>
</dbReference>
<proteinExistence type="predicted"/>
<dbReference type="Proteomes" id="UP000321750">
    <property type="component" value="Unassembled WGS sequence"/>
</dbReference>
<dbReference type="AlphaFoldDB" id="A0A512JPD1"/>
<comment type="caution">
    <text evidence="2">The sequence shown here is derived from an EMBL/GenBank/DDBJ whole genome shotgun (WGS) entry which is preliminary data.</text>
</comment>
<name>A0A512JPD1_9HYPH</name>
<reference evidence="2 3" key="1">
    <citation type="submission" date="2019-07" db="EMBL/GenBank/DDBJ databases">
        <title>Whole genome shotgun sequence of Methylobacterium gnaphalii NBRC 107716.</title>
        <authorList>
            <person name="Hosoyama A."/>
            <person name="Uohara A."/>
            <person name="Ohji S."/>
            <person name="Ichikawa N."/>
        </authorList>
    </citation>
    <scope>NUCLEOTIDE SEQUENCE [LARGE SCALE GENOMIC DNA]</scope>
    <source>
        <strain evidence="2 3">NBRC 107716</strain>
    </source>
</reference>
<dbReference type="RefSeq" id="WP_147048226.1">
    <property type="nucleotide sequence ID" value="NZ_BJZV01000023.1"/>
</dbReference>
<evidence type="ECO:0000313" key="2">
    <source>
        <dbReference type="EMBL" id="GEP11815.1"/>
    </source>
</evidence>
<accession>A0A512JPD1</accession>
<protein>
    <submittedName>
        <fullName evidence="2">Uncharacterized protein</fullName>
    </submittedName>
</protein>
<keyword evidence="3" id="KW-1185">Reference proteome</keyword>
<organism evidence="2 3">
    <name type="scientific">Methylobacterium gnaphalii</name>
    <dbReference type="NCBI Taxonomy" id="1010610"/>
    <lineage>
        <taxon>Bacteria</taxon>
        <taxon>Pseudomonadati</taxon>
        <taxon>Pseudomonadota</taxon>
        <taxon>Alphaproteobacteria</taxon>
        <taxon>Hyphomicrobiales</taxon>
        <taxon>Methylobacteriaceae</taxon>
        <taxon>Methylobacterium</taxon>
    </lineage>
</organism>